<dbReference type="EMBL" id="JADEWZ010000003">
    <property type="protein sequence ID" value="MBE9114918.1"/>
    <property type="molecule type" value="Genomic_DNA"/>
</dbReference>
<evidence type="ECO:0000256" key="1">
    <source>
        <dbReference type="SAM" id="MobiDB-lite"/>
    </source>
</evidence>
<dbReference type="PROSITE" id="PS51257">
    <property type="entry name" value="PROKAR_LIPOPROTEIN"/>
    <property type="match status" value="1"/>
</dbReference>
<evidence type="ECO:0000313" key="3">
    <source>
        <dbReference type="Proteomes" id="UP000654482"/>
    </source>
</evidence>
<name>A0A8J7ANA6_9CYAN</name>
<dbReference type="AlphaFoldDB" id="A0A8J7ANA6"/>
<feature type="region of interest" description="Disordered" evidence="1">
    <location>
        <begin position="60"/>
        <end position="86"/>
    </location>
</feature>
<keyword evidence="3" id="KW-1185">Reference proteome</keyword>
<reference evidence="2" key="1">
    <citation type="submission" date="2020-10" db="EMBL/GenBank/DDBJ databases">
        <authorList>
            <person name="Castelo-Branco R."/>
            <person name="Eusebio N."/>
            <person name="Adriana R."/>
            <person name="Vieira A."/>
            <person name="Brugerolle De Fraissinette N."/>
            <person name="Rezende De Castro R."/>
            <person name="Schneider M.P."/>
            <person name="Vasconcelos V."/>
            <person name="Leao P.N."/>
        </authorList>
    </citation>
    <scope>NUCLEOTIDE SEQUENCE</scope>
    <source>
        <strain evidence="2">LEGE 07157</strain>
    </source>
</reference>
<dbReference type="Proteomes" id="UP000654482">
    <property type="component" value="Unassembled WGS sequence"/>
</dbReference>
<sequence length="86" mass="10155">MQRLMRLRDHWMQILLVVCAGFLMLFTQACSGKMNAKRFEGITPESSPVTVPQSLMRQTIESEVAPKMQRKKRLRQRKQSLKRQKH</sequence>
<protein>
    <submittedName>
        <fullName evidence="2">Uncharacterized protein</fullName>
    </submittedName>
</protein>
<organism evidence="2 3">
    <name type="scientific">Lusitaniella coriacea LEGE 07157</name>
    <dbReference type="NCBI Taxonomy" id="945747"/>
    <lineage>
        <taxon>Bacteria</taxon>
        <taxon>Bacillati</taxon>
        <taxon>Cyanobacteriota</taxon>
        <taxon>Cyanophyceae</taxon>
        <taxon>Spirulinales</taxon>
        <taxon>Lusitaniellaceae</taxon>
        <taxon>Lusitaniella</taxon>
    </lineage>
</organism>
<dbReference type="RefSeq" id="WP_194027998.1">
    <property type="nucleotide sequence ID" value="NZ_JADEWZ010000003.1"/>
</dbReference>
<proteinExistence type="predicted"/>
<feature type="compositionally biased region" description="Basic residues" evidence="1">
    <location>
        <begin position="68"/>
        <end position="86"/>
    </location>
</feature>
<accession>A0A8J7ANA6</accession>
<comment type="caution">
    <text evidence="2">The sequence shown here is derived from an EMBL/GenBank/DDBJ whole genome shotgun (WGS) entry which is preliminary data.</text>
</comment>
<evidence type="ECO:0000313" key="2">
    <source>
        <dbReference type="EMBL" id="MBE9114918.1"/>
    </source>
</evidence>
<gene>
    <name evidence="2" type="ORF">IQ249_03305</name>
</gene>